<dbReference type="Proteomes" id="UP000612349">
    <property type="component" value="Unassembled WGS sequence"/>
</dbReference>
<sequence length="89" mass="9745">MSLPYGGALELTVSAEYTLAMAALNASLQSIRMMASTGLVSPYDVDVSLEGVARTLEHLPEELTVKIMPIFDKQFAAIKRAAELNWEEE</sequence>
<keyword evidence="2" id="KW-1185">Reference proteome</keyword>
<dbReference type="AlphaFoldDB" id="A0A917DP46"/>
<proteinExistence type="predicted"/>
<name>A0A917DP46_9SPHN</name>
<reference evidence="1" key="1">
    <citation type="journal article" date="2014" name="Int. J. Syst. Evol. Microbiol.">
        <title>Complete genome sequence of Corynebacterium casei LMG S-19264T (=DSM 44701T), isolated from a smear-ripened cheese.</title>
        <authorList>
            <consortium name="US DOE Joint Genome Institute (JGI-PGF)"/>
            <person name="Walter F."/>
            <person name="Albersmeier A."/>
            <person name="Kalinowski J."/>
            <person name="Ruckert C."/>
        </authorList>
    </citation>
    <scope>NUCLEOTIDE SEQUENCE</scope>
    <source>
        <strain evidence="1">CGMCC 1.15360</strain>
    </source>
</reference>
<gene>
    <name evidence="1" type="ORF">GCM10010990_02220</name>
</gene>
<evidence type="ECO:0000313" key="2">
    <source>
        <dbReference type="Proteomes" id="UP000612349"/>
    </source>
</evidence>
<dbReference type="EMBL" id="BMIP01000001">
    <property type="protein sequence ID" value="GGD56568.1"/>
    <property type="molecule type" value="Genomic_DNA"/>
</dbReference>
<protein>
    <submittedName>
        <fullName evidence="1">Uncharacterized protein</fullName>
    </submittedName>
</protein>
<evidence type="ECO:0000313" key="1">
    <source>
        <dbReference type="EMBL" id="GGD56568.1"/>
    </source>
</evidence>
<organism evidence="1 2">
    <name type="scientific">Croceicoccus mobilis</name>
    <dbReference type="NCBI Taxonomy" id="1703339"/>
    <lineage>
        <taxon>Bacteria</taxon>
        <taxon>Pseudomonadati</taxon>
        <taxon>Pseudomonadota</taxon>
        <taxon>Alphaproteobacteria</taxon>
        <taxon>Sphingomonadales</taxon>
        <taxon>Erythrobacteraceae</taxon>
        <taxon>Croceicoccus</taxon>
    </lineage>
</organism>
<accession>A0A917DP46</accession>
<reference evidence="1" key="2">
    <citation type="submission" date="2020-09" db="EMBL/GenBank/DDBJ databases">
        <authorList>
            <person name="Sun Q."/>
            <person name="Zhou Y."/>
        </authorList>
    </citation>
    <scope>NUCLEOTIDE SEQUENCE</scope>
    <source>
        <strain evidence="1">CGMCC 1.15360</strain>
    </source>
</reference>
<comment type="caution">
    <text evidence="1">The sequence shown here is derived from an EMBL/GenBank/DDBJ whole genome shotgun (WGS) entry which is preliminary data.</text>
</comment>